<dbReference type="InterPro" id="IPR056693">
    <property type="entry name" value="DUF7791"/>
</dbReference>
<keyword evidence="1" id="KW-0677">Repeat</keyword>
<dbReference type="InterPro" id="IPR027417">
    <property type="entry name" value="P-loop_NTPase"/>
</dbReference>
<dbReference type="PANTHER" id="PTHR10039:SF5">
    <property type="entry name" value="NACHT DOMAIN-CONTAINING PROTEIN"/>
    <property type="match status" value="1"/>
</dbReference>
<proteinExistence type="predicted"/>
<dbReference type="InterPro" id="IPR007111">
    <property type="entry name" value="NACHT_NTPase"/>
</dbReference>
<evidence type="ECO:0000313" key="4">
    <source>
        <dbReference type="Proteomes" id="UP000813427"/>
    </source>
</evidence>
<name>A0A8K0WAA9_9HYPO</name>
<dbReference type="Gene3D" id="3.40.50.300">
    <property type="entry name" value="P-loop containing nucleotide triphosphate hydrolases"/>
    <property type="match status" value="1"/>
</dbReference>
<keyword evidence="3" id="KW-0034">Amyloid</keyword>
<dbReference type="InterPro" id="IPR038305">
    <property type="entry name" value="HeLo_sf"/>
</dbReference>
<dbReference type="Pfam" id="PF25053">
    <property type="entry name" value="DUF7791"/>
    <property type="match status" value="1"/>
</dbReference>
<dbReference type="Pfam" id="PF24883">
    <property type="entry name" value="NPHP3_N"/>
    <property type="match status" value="1"/>
</dbReference>
<dbReference type="Pfam" id="PF14479">
    <property type="entry name" value="HeLo"/>
    <property type="match status" value="1"/>
</dbReference>
<reference evidence="3" key="1">
    <citation type="journal article" date="2021" name="Nat. Commun.">
        <title>Genetic determinants of endophytism in the Arabidopsis root mycobiome.</title>
        <authorList>
            <person name="Mesny F."/>
            <person name="Miyauchi S."/>
            <person name="Thiergart T."/>
            <person name="Pickel B."/>
            <person name="Atanasova L."/>
            <person name="Karlsson M."/>
            <person name="Huettel B."/>
            <person name="Barry K.W."/>
            <person name="Haridas S."/>
            <person name="Chen C."/>
            <person name="Bauer D."/>
            <person name="Andreopoulos W."/>
            <person name="Pangilinan J."/>
            <person name="LaButti K."/>
            <person name="Riley R."/>
            <person name="Lipzen A."/>
            <person name="Clum A."/>
            <person name="Drula E."/>
            <person name="Henrissat B."/>
            <person name="Kohler A."/>
            <person name="Grigoriev I.V."/>
            <person name="Martin F.M."/>
            <person name="Hacquard S."/>
        </authorList>
    </citation>
    <scope>NUCLEOTIDE SEQUENCE</scope>
    <source>
        <strain evidence="3">MPI-SDFR-AT-0068</strain>
    </source>
</reference>
<comment type="caution">
    <text evidence="3">The sequence shown here is derived from an EMBL/GenBank/DDBJ whole genome shotgun (WGS) entry which is preliminary data.</text>
</comment>
<dbReference type="PANTHER" id="PTHR10039">
    <property type="entry name" value="AMELOGENIN"/>
    <property type="match status" value="1"/>
</dbReference>
<feature type="domain" description="NACHT" evidence="2">
    <location>
        <begin position="301"/>
        <end position="461"/>
    </location>
</feature>
<dbReference type="InterPro" id="IPR029498">
    <property type="entry name" value="HeLo_dom"/>
</dbReference>
<evidence type="ECO:0000256" key="1">
    <source>
        <dbReference type="ARBA" id="ARBA00022737"/>
    </source>
</evidence>
<gene>
    <name evidence="3" type="ORF">BKA59DRAFT_532163</name>
</gene>
<protein>
    <submittedName>
        <fullName evidence="3">Prion-inhibition and propagation-domain-containing protein</fullName>
    </submittedName>
</protein>
<dbReference type="Proteomes" id="UP000813427">
    <property type="component" value="Unassembled WGS sequence"/>
</dbReference>
<accession>A0A8K0WAA9</accession>
<evidence type="ECO:0000259" key="2">
    <source>
        <dbReference type="PROSITE" id="PS50837"/>
    </source>
</evidence>
<dbReference type="Gene3D" id="1.20.120.1020">
    <property type="entry name" value="Prion-inhibition and propagation, HeLo domain"/>
    <property type="match status" value="1"/>
</dbReference>
<keyword evidence="4" id="KW-1185">Reference proteome</keyword>
<dbReference type="EMBL" id="JAGPXF010000006">
    <property type="protein sequence ID" value="KAH7239347.1"/>
    <property type="molecule type" value="Genomic_DNA"/>
</dbReference>
<dbReference type="OrthoDB" id="443402at2759"/>
<organism evidence="3 4">
    <name type="scientific">Fusarium tricinctum</name>
    <dbReference type="NCBI Taxonomy" id="61284"/>
    <lineage>
        <taxon>Eukaryota</taxon>
        <taxon>Fungi</taxon>
        <taxon>Dikarya</taxon>
        <taxon>Ascomycota</taxon>
        <taxon>Pezizomycotina</taxon>
        <taxon>Sordariomycetes</taxon>
        <taxon>Hypocreomycetidae</taxon>
        <taxon>Hypocreales</taxon>
        <taxon>Nectriaceae</taxon>
        <taxon>Fusarium</taxon>
        <taxon>Fusarium tricinctum species complex</taxon>
    </lineage>
</organism>
<sequence length="1013" mass="114425">MEAAGLTIGAVALISLFKDCVDLFSMITAARRLGQDAAILETKLDVERMLLLRWSDRVGLLQFFNYDQSSNESLNPSSIPLRDPETQKIVLQVLACIKSLLSEGEALQQSYGLQQFDPSDPHASAVSSSQGASASRLERFLHDFHQLKLNTQNRKSTPRSSGFTDTTKKVRWIIVHQDKFNTLIANLSYFNSSLMELAPTASPSVLSSVQEDLSHVRSVAELDIIIQASADTRPAVKSAAVAVKKAILQRQILQRLWFRHHEDRRFNIKEAHYKTLRWALDPPNGYMEWDDLSSWLQDTHSIYWISGKAGSGKSTLMKHLWSQSCILELLNDWAYGSSISLVSFFFYALGRPEQKSQSGLLRSLLYQLLKQDSDSIEIILPNMWQEACTNTDKDPLKLSIPSIDEMTTALFDYCASCNASKKLFFMIDGADEYEGGDLDAVKFITDLGRLPNIKILISSRPHPAYVAAFEHTARLNLPDLTRGDIASYISESIATHPYLITLSEIQPNVVEELIEELVSKASGVFLWVVLACRSVVEGCNDYCSFSDLQTRIDELPREVEDLLQHMLNKIRSAWRTEAIKLLNIVYTNKCNNDFESIPTLGLHFAYEQGLQVTEESTRAKLDNIPSQQITARCQIMEGLLRSRCCGLLEVQHAEASFSSLNFCVCNPVVFQPHDSLQDSEVVFMHRTVYELLTQPRAWQEDYVVFQNMTLNSHAILSMMWCQLVPMAYVQHSAINSALSHIYHGYKSGLSPETTLRCLSRFQVLFGNVELDAVWSTAKQYLLHDSGCPRCWGDSSIALALAVEMGFTSVIEFVIENASLIGRSLLQAANNMPLCDCGRQISRPTFKPLPRFEYHSLRRIALQTRYPLLYHAVCRPMLRDLYNNSLTPPDYQSTSPNLDMIRYILQLGGSPNEHLQGLKQANSEEATVWTQWIRGDPEILSKLHGSMTLHTMETTKLLLDGDAETQETNAETLHTLLDKVDVLRRWSIYPGSVDQEAWAEIENTIEGRLERASY</sequence>
<keyword evidence="3" id="KW-0640">Prion</keyword>
<dbReference type="AlphaFoldDB" id="A0A8K0WAA9"/>
<evidence type="ECO:0000313" key="3">
    <source>
        <dbReference type="EMBL" id="KAH7239347.1"/>
    </source>
</evidence>
<dbReference type="SUPFAM" id="SSF52540">
    <property type="entry name" value="P-loop containing nucleoside triphosphate hydrolases"/>
    <property type="match status" value="1"/>
</dbReference>
<dbReference type="PROSITE" id="PS50837">
    <property type="entry name" value="NACHT"/>
    <property type="match status" value="1"/>
</dbReference>
<dbReference type="InterPro" id="IPR056884">
    <property type="entry name" value="NPHP3-like_N"/>
</dbReference>